<evidence type="ECO:0000256" key="9">
    <source>
        <dbReference type="ARBA" id="ARBA00022723"/>
    </source>
</evidence>
<comment type="similarity">
    <text evidence="4">Belongs to the peptidase C19 family.</text>
</comment>
<name>A0A6H5J8U5_9HYME</name>
<evidence type="ECO:0000256" key="4">
    <source>
        <dbReference type="ARBA" id="ARBA00009085"/>
    </source>
</evidence>
<dbReference type="Gene3D" id="2.30.30.190">
    <property type="entry name" value="CAP Gly-rich-like domain"/>
    <property type="match status" value="1"/>
</dbReference>
<organism evidence="15 16">
    <name type="scientific">Trichogramma brassicae</name>
    <dbReference type="NCBI Taxonomy" id="86971"/>
    <lineage>
        <taxon>Eukaryota</taxon>
        <taxon>Metazoa</taxon>
        <taxon>Ecdysozoa</taxon>
        <taxon>Arthropoda</taxon>
        <taxon>Hexapoda</taxon>
        <taxon>Insecta</taxon>
        <taxon>Pterygota</taxon>
        <taxon>Neoptera</taxon>
        <taxon>Endopterygota</taxon>
        <taxon>Hymenoptera</taxon>
        <taxon>Apocrita</taxon>
        <taxon>Proctotrupomorpha</taxon>
        <taxon>Chalcidoidea</taxon>
        <taxon>Trichogrammatidae</taxon>
        <taxon>Trichogramma</taxon>
    </lineage>
</organism>
<evidence type="ECO:0000256" key="13">
    <source>
        <dbReference type="ARBA" id="ARBA00022833"/>
    </source>
</evidence>
<keyword evidence="8" id="KW-0645">Protease</keyword>
<protein>
    <recommendedName>
        <fullName evidence="5">ubiquitinyl hydrolase 1</fullName>
        <ecNumber evidence="5">3.4.19.12</ecNumber>
    </recommendedName>
</protein>
<dbReference type="SMART" id="SM01052">
    <property type="entry name" value="CAP_GLY"/>
    <property type="match status" value="1"/>
</dbReference>
<keyword evidence="11" id="KW-0378">Hydrolase</keyword>
<evidence type="ECO:0000256" key="12">
    <source>
        <dbReference type="ARBA" id="ARBA00022807"/>
    </source>
</evidence>
<dbReference type="Pfam" id="PF00443">
    <property type="entry name" value="UCH"/>
    <property type="match status" value="1"/>
</dbReference>
<dbReference type="EC" id="3.4.19.12" evidence="5"/>
<dbReference type="Gene3D" id="3.90.70.10">
    <property type="entry name" value="Cysteine proteinases"/>
    <property type="match status" value="1"/>
</dbReference>
<evidence type="ECO:0000259" key="14">
    <source>
        <dbReference type="PROSITE" id="PS50235"/>
    </source>
</evidence>
<dbReference type="GO" id="GO:0016579">
    <property type="term" value="P:protein deubiquitination"/>
    <property type="evidence" value="ECO:0007669"/>
    <property type="project" value="InterPro"/>
</dbReference>
<dbReference type="InterPro" id="IPR001394">
    <property type="entry name" value="Peptidase_C19_UCH"/>
</dbReference>
<feature type="domain" description="USP" evidence="14">
    <location>
        <begin position="168"/>
        <end position="524"/>
    </location>
</feature>
<accession>A0A6H5J8U5</accession>
<keyword evidence="7" id="KW-0597">Phosphoprotein</keyword>
<keyword evidence="13" id="KW-0862">Zinc</keyword>
<dbReference type="Pfam" id="PF01302">
    <property type="entry name" value="CAP_GLY"/>
    <property type="match status" value="1"/>
</dbReference>
<dbReference type="Proteomes" id="UP000479190">
    <property type="component" value="Unassembled WGS sequence"/>
</dbReference>
<dbReference type="GO" id="GO:0004843">
    <property type="term" value="F:cysteine-type deubiquitinase activity"/>
    <property type="evidence" value="ECO:0007669"/>
    <property type="project" value="UniProtKB-EC"/>
</dbReference>
<dbReference type="AlphaFoldDB" id="A0A6H5J8U5"/>
<dbReference type="EMBL" id="CADCXV010001472">
    <property type="protein sequence ID" value="CAB0044629.1"/>
    <property type="molecule type" value="Genomic_DNA"/>
</dbReference>
<proteinExistence type="inferred from homology"/>
<sequence>MAASLDEIPIFALEHKWNSDIETSSQNDEVDEIPKINHQQLQNTRDLSIGSCVKVLVDNDSHYGVIRWIGTIDRLNPNKLTAAIELDNIHPLATDGTYQNVRYFQCSPRKAWFTDLKDCHEYDMAASNCYYNQQDLNDFESIPSSIITGTVPPICVNGDLEKMCGKYRGIQGHHNSCYLDSTLFSMFAFTCAFDELLFRPPNDKDCPEYEEVQRILREEIVNPLRKDLFVRSDRVMKLRTLLEKSSSISGLTTEEKDPEEFLTSLVAQTLKAEPFLKLSSGQDAYHYQLFVDKDEKLVLPSVQQLLEQSFLQSNIKLKTAPSCLILQMPRFGKTFKMYPKIQPTLLLDITDIVEDAPRWCTVCGKLAHFECKDCYGQCGEGLESIAFCKPCLKKAHSHELRTNHEPKALTIAPAAYEATNNYSSVPRRYLELLAVVCIETSHYVSFVKCGSGFEAPWCFFDSMADRKGEQNGYNIPEMVPCPDFPYWMSEEGAKYLRSVSDDRVLPEHAKRLLCDAYMCMYQTPDLMVHK</sequence>
<dbReference type="InterPro" id="IPR036859">
    <property type="entry name" value="CAP-Gly_dom_sf"/>
</dbReference>
<evidence type="ECO:0000313" key="15">
    <source>
        <dbReference type="EMBL" id="CAB0044629.1"/>
    </source>
</evidence>
<keyword evidence="10" id="KW-0833">Ubl conjugation pathway</keyword>
<dbReference type="FunFam" id="3.90.70.10:FF:000009">
    <property type="entry name" value="Putative ubiquitin carboxyl-terminal hydrolase CYLD"/>
    <property type="match status" value="1"/>
</dbReference>
<dbReference type="GO" id="GO:0006508">
    <property type="term" value="P:proteolysis"/>
    <property type="evidence" value="ECO:0007669"/>
    <property type="project" value="UniProtKB-KW"/>
</dbReference>
<evidence type="ECO:0000256" key="7">
    <source>
        <dbReference type="ARBA" id="ARBA00022553"/>
    </source>
</evidence>
<evidence type="ECO:0000256" key="10">
    <source>
        <dbReference type="ARBA" id="ARBA00022786"/>
    </source>
</evidence>
<comment type="subcellular location">
    <subcellularLocation>
        <location evidence="2">Cytoplasm</location>
        <location evidence="2">Cytoskeleton</location>
        <location evidence="2">Microtubule organizing center</location>
        <location evidence="2">Centrosome</location>
    </subcellularLocation>
    <subcellularLocation>
        <location evidence="3">Cytoplasm</location>
        <location evidence="3">Perinuclear region</location>
    </subcellularLocation>
</comment>
<dbReference type="InterPro" id="IPR028889">
    <property type="entry name" value="USP"/>
</dbReference>
<dbReference type="SUPFAM" id="SSF54001">
    <property type="entry name" value="Cysteine proteinases"/>
    <property type="match status" value="1"/>
</dbReference>
<reference evidence="15 16" key="1">
    <citation type="submission" date="2020-02" db="EMBL/GenBank/DDBJ databases">
        <authorList>
            <person name="Ferguson B K."/>
        </authorList>
    </citation>
    <scope>NUCLEOTIDE SEQUENCE [LARGE SCALE GENOMIC DNA]</scope>
</reference>
<dbReference type="OrthoDB" id="6287070at2759"/>
<dbReference type="InterPro" id="IPR038765">
    <property type="entry name" value="Papain-like_cys_pep_sf"/>
</dbReference>
<evidence type="ECO:0000256" key="2">
    <source>
        <dbReference type="ARBA" id="ARBA00004300"/>
    </source>
</evidence>
<evidence type="ECO:0000313" key="16">
    <source>
        <dbReference type="Proteomes" id="UP000479190"/>
    </source>
</evidence>
<dbReference type="PANTHER" id="PTHR11830">
    <property type="entry name" value="40S RIBOSOMAL PROTEIN S3A"/>
    <property type="match status" value="1"/>
</dbReference>
<dbReference type="PROSITE" id="PS50235">
    <property type="entry name" value="USP_3"/>
    <property type="match status" value="1"/>
</dbReference>
<keyword evidence="12" id="KW-0788">Thiol protease</keyword>
<gene>
    <name evidence="15" type="ORF">TBRA_LOCUS16217</name>
</gene>
<keyword evidence="9" id="KW-0479">Metal-binding</keyword>
<dbReference type="GO" id="GO:0046872">
    <property type="term" value="F:metal ion binding"/>
    <property type="evidence" value="ECO:0007669"/>
    <property type="project" value="UniProtKB-KW"/>
</dbReference>
<evidence type="ECO:0000256" key="6">
    <source>
        <dbReference type="ARBA" id="ARBA00022490"/>
    </source>
</evidence>
<evidence type="ECO:0000256" key="5">
    <source>
        <dbReference type="ARBA" id="ARBA00012759"/>
    </source>
</evidence>
<keyword evidence="6" id="KW-0963">Cytoplasm</keyword>
<evidence type="ECO:0000256" key="3">
    <source>
        <dbReference type="ARBA" id="ARBA00004556"/>
    </source>
</evidence>
<dbReference type="GO" id="GO:0005813">
    <property type="term" value="C:centrosome"/>
    <property type="evidence" value="ECO:0007669"/>
    <property type="project" value="UniProtKB-SubCell"/>
</dbReference>
<dbReference type="InterPro" id="IPR000938">
    <property type="entry name" value="CAP-Gly_domain"/>
</dbReference>
<keyword evidence="16" id="KW-1185">Reference proteome</keyword>
<evidence type="ECO:0000256" key="1">
    <source>
        <dbReference type="ARBA" id="ARBA00000707"/>
    </source>
</evidence>
<comment type="catalytic activity">
    <reaction evidence="1">
        <text>Thiol-dependent hydrolysis of ester, thioester, amide, peptide and isopeptide bonds formed by the C-terminal Gly of ubiquitin (a 76-residue protein attached to proteins as an intracellular targeting signal).</text>
        <dbReference type="EC" id="3.4.19.12"/>
    </reaction>
</comment>
<evidence type="ECO:0000256" key="8">
    <source>
        <dbReference type="ARBA" id="ARBA00022670"/>
    </source>
</evidence>
<evidence type="ECO:0000256" key="11">
    <source>
        <dbReference type="ARBA" id="ARBA00022801"/>
    </source>
</evidence>
<dbReference type="SUPFAM" id="SSF74924">
    <property type="entry name" value="Cap-Gly domain"/>
    <property type="match status" value="1"/>
</dbReference>
<dbReference type="GO" id="GO:0048471">
    <property type="term" value="C:perinuclear region of cytoplasm"/>
    <property type="evidence" value="ECO:0007669"/>
    <property type="project" value="UniProtKB-SubCell"/>
</dbReference>